<dbReference type="AlphaFoldDB" id="A0ABD5XZS6"/>
<dbReference type="Proteomes" id="UP001596432">
    <property type="component" value="Unassembled WGS sequence"/>
</dbReference>
<feature type="transmembrane region" description="Helical" evidence="7">
    <location>
        <begin position="323"/>
        <end position="348"/>
    </location>
</feature>
<sequence length="417" mass="44669">MDDSGRLWPTDRSRVGWWLFVGLLVVAAAYLAYSFVGLLATGIFGYYAIRPINDRVDRVIDADAVAAGITVLAVLVPIIALTLYAGFQFVTGLADLLGGSVEPLSLVAQYFGLGEVPANEQELLRDALQNPRQFVENPRQTAQTLFQRGATVITLVAQTLLFVAMAITLSFFLLENDDVLSAALERLFGGRDTTAYAYATALDADLESVFFGNFLFVVVMFVLASASYAATNWLVPPAATIPMVLVLGFLTGVASLIPIVVGKIIYVPVLGYLALQATRPGGLSLSLVGGVAVVYFFVLDFLPQTFLQPYISGRDLDGMMLMFAYLLGPILFGWYGFFLLPIVLIVMLEAVRIVLPELLHGERLTTTATLGESIGADPQDEGPVPTDVPGESGTGPGDQRENSDAGPGGPDRSPEDG</sequence>
<dbReference type="InterPro" id="IPR002549">
    <property type="entry name" value="AI-2E-like"/>
</dbReference>
<comment type="similarity">
    <text evidence="2">Belongs to the autoinducer-2 exporter (AI-2E) (TC 2.A.86) family.</text>
</comment>
<evidence type="ECO:0000313" key="8">
    <source>
        <dbReference type="EMBL" id="MFC7140598.1"/>
    </source>
</evidence>
<reference evidence="8 9" key="1">
    <citation type="journal article" date="2019" name="Int. J. Syst. Evol. Microbiol.">
        <title>The Global Catalogue of Microorganisms (GCM) 10K type strain sequencing project: providing services to taxonomists for standard genome sequencing and annotation.</title>
        <authorList>
            <consortium name="The Broad Institute Genomics Platform"/>
            <consortium name="The Broad Institute Genome Sequencing Center for Infectious Disease"/>
            <person name="Wu L."/>
            <person name="Ma J."/>
        </authorList>
    </citation>
    <scope>NUCLEOTIDE SEQUENCE [LARGE SCALE GENOMIC DNA]</scope>
    <source>
        <strain evidence="8 9">XZYJT29</strain>
    </source>
</reference>
<dbReference type="GeneID" id="78820894"/>
<evidence type="ECO:0000256" key="4">
    <source>
        <dbReference type="ARBA" id="ARBA00022989"/>
    </source>
</evidence>
<proteinExistence type="inferred from homology"/>
<comment type="subcellular location">
    <subcellularLocation>
        <location evidence="1">Membrane</location>
        <topology evidence="1">Multi-pass membrane protein</topology>
    </subcellularLocation>
</comment>
<evidence type="ECO:0000256" key="3">
    <source>
        <dbReference type="ARBA" id="ARBA00022692"/>
    </source>
</evidence>
<dbReference type="EMBL" id="JBHTAS010000001">
    <property type="protein sequence ID" value="MFC7140598.1"/>
    <property type="molecule type" value="Genomic_DNA"/>
</dbReference>
<keyword evidence="3 7" id="KW-0812">Transmembrane</keyword>
<keyword evidence="4 7" id="KW-1133">Transmembrane helix</keyword>
<keyword evidence="9" id="KW-1185">Reference proteome</keyword>
<feature type="transmembrane region" description="Helical" evidence="7">
    <location>
        <begin position="149"/>
        <end position="174"/>
    </location>
</feature>
<evidence type="ECO:0000313" key="9">
    <source>
        <dbReference type="Proteomes" id="UP001596432"/>
    </source>
</evidence>
<organism evidence="8 9">
    <name type="scientific">Halosimplex aquaticum</name>
    <dbReference type="NCBI Taxonomy" id="3026162"/>
    <lineage>
        <taxon>Archaea</taxon>
        <taxon>Methanobacteriati</taxon>
        <taxon>Methanobacteriota</taxon>
        <taxon>Stenosarchaea group</taxon>
        <taxon>Halobacteria</taxon>
        <taxon>Halobacteriales</taxon>
        <taxon>Haloarculaceae</taxon>
        <taxon>Halosimplex</taxon>
    </lineage>
</organism>
<name>A0ABD5XZS6_9EURY</name>
<dbReference type="Pfam" id="PF01594">
    <property type="entry name" value="AI-2E_transport"/>
    <property type="match status" value="1"/>
</dbReference>
<evidence type="ECO:0000256" key="2">
    <source>
        <dbReference type="ARBA" id="ARBA00009773"/>
    </source>
</evidence>
<evidence type="ECO:0000256" key="7">
    <source>
        <dbReference type="SAM" id="Phobius"/>
    </source>
</evidence>
<feature type="transmembrane region" description="Helical" evidence="7">
    <location>
        <begin position="210"/>
        <end position="231"/>
    </location>
</feature>
<evidence type="ECO:0000256" key="1">
    <source>
        <dbReference type="ARBA" id="ARBA00004141"/>
    </source>
</evidence>
<dbReference type="RefSeq" id="WP_274321695.1">
    <property type="nucleotide sequence ID" value="NZ_CP118158.1"/>
</dbReference>
<evidence type="ECO:0000256" key="6">
    <source>
        <dbReference type="SAM" id="MobiDB-lite"/>
    </source>
</evidence>
<gene>
    <name evidence="8" type="ORF">ACFQMA_12270</name>
</gene>
<accession>A0ABD5XZS6</accession>
<keyword evidence="5 7" id="KW-0472">Membrane</keyword>
<feature type="region of interest" description="Disordered" evidence="6">
    <location>
        <begin position="371"/>
        <end position="417"/>
    </location>
</feature>
<feature type="transmembrane region" description="Helical" evidence="7">
    <location>
        <begin position="243"/>
        <end position="269"/>
    </location>
</feature>
<feature type="transmembrane region" description="Helical" evidence="7">
    <location>
        <begin position="281"/>
        <end position="302"/>
    </location>
</feature>
<comment type="caution">
    <text evidence="8">The sequence shown here is derived from an EMBL/GenBank/DDBJ whole genome shotgun (WGS) entry which is preliminary data.</text>
</comment>
<evidence type="ECO:0000256" key="5">
    <source>
        <dbReference type="ARBA" id="ARBA00023136"/>
    </source>
</evidence>
<dbReference type="GO" id="GO:0016020">
    <property type="term" value="C:membrane"/>
    <property type="evidence" value="ECO:0007669"/>
    <property type="project" value="UniProtKB-SubCell"/>
</dbReference>
<feature type="transmembrane region" description="Helical" evidence="7">
    <location>
        <begin position="64"/>
        <end position="87"/>
    </location>
</feature>
<protein>
    <submittedName>
        <fullName evidence="8">AI-2E family transporter</fullName>
    </submittedName>
</protein>
<feature type="transmembrane region" description="Helical" evidence="7">
    <location>
        <begin position="16"/>
        <end position="49"/>
    </location>
</feature>